<dbReference type="Proteomes" id="UP001153620">
    <property type="component" value="Chromosome 1"/>
</dbReference>
<feature type="signal peptide" evidence="1">
    <location>
        <begin position="1"/>
        <end position="20"/>
    </location>
</feature>
<organism evidence="2 3">
    <name type="scientific">Chironomus riparius</name>
    <dbReference type="NCBI Taxonomy" id="315576"/>
    <lineage>
        <taxon>Eukaryota</taxon>
        <taxon>Metazoa</taxon>
        <taxon>Ecdysozoa</taxon>
        <taxon>Arthropoda</taxon>
        <taxon>Hexapoda</taxon>
        <taxon>Insecta</taxon>
        <taxon>Pterygota</taxon>
        <taxon>Neoptera</taxon>
        <taxon>Endopterygota</taxon>
        <taxon>Diptera</taxon>
        <taxon>Nematocera</taxon>
        <taxon>Chironomoidea</taxon>
        <taxon>Chironomidae</taxon>
        <taxon>Chironominae</taxon>
        <taxon>Chironomus</taxon>
    </lineage>
</organism>
<gene>
    <name evidence="2" type="ORF">CHIRRI_LOCUS1516</name>
</gene>
<feature type="chain" id="PRO_5040415181" evidence="1">
    <location>
        <begin position="21"/>
        <end position="281"/>
    </location>
</feature>
<evidence type="ECO:0000313" key="3">
    <source>
        <dbReference type="Proteomes" id="UP001153620"/>
    </source>
</evidence>
<keyword evidence="1" id="KW-0732">Signal</keyword>
<proteinExistence type="predicted"/>
<evidence type="ECO:0000256" key="1">
    <source>
        <dbReference type="SAM" id="SignalP"/>
    </source>
</evidence>
<dbReference type="EMBL" id="OU895877">
    <property type="protein sequence ID" value="CAG9798534.1"/>
    <property type="molecule type" value="Genomic_DNA"/>
</dbReference>
<name>A0A9N9WMH8_9DIPT</name>
<reference evidence="2" key="1">
    <citation type="submission" date="2022-01" db="EMBL/GenBank/DDBJ databases">
        <authorList>
            <person name="King R."/>
        </authorList>
    </citation>
    <scope>NUCLEOTIDE SEQUENCE</scope>
</reference>
<keyword evidence="3" id="KW-1185">Reference proteome</keyword>
<sequence length="281" mass="31405">MFGFSKILFVFGAILAVANADLAAEIKTFRTQTLNTIQNQFNNLFNDVYGHFHRSQNTLTGARQNLYSAASTFPYFRLTAENRQNLTGVLSALVYNIIDPTIEAVQKSAMTKFYAYNSDTQTVTEEAFLAVDTQLNALSTLAPNCTTGVTSRKLTAEYSNYTNGINNCTRFVFQKFRDPINEFTREHFVALPLINRIVRDLNQCTGGLNSNRIETCVTNFDNTYCQEDTCKVNPTILAVKDQAETMIVNGRTLYDTCLSGLSSQLPSKPSFLTNENCVLGF</sequence>
<dbReference type="OrthoDB" id="7788881at2759"/>
<evidence type="ECO:0000313" key="2">
    <source>
        <dbReference type="EMBL" id="CAG9798534.1"/>
    </source>
</evidence>
<accession>A0A9N9WMH8</accession>
<reference evidence="2" key="2">
    <citation type="submission" date="2022-10" db="EMBL/GenBank/DDBJ databases">
        <authorList>
            <consortium name="ENA_rothamsted_submissions"/>
            <consortium name="culmorum"/>
            <person name="King R."/>
        </authorList>
    </citation>
    <scope>NUCLEOTIDE SEQUENCE</scope>
</reference>
<dbReference type="AlphaFoldDB" id="A0A9N9WMH8"/>
<protein>
    <submittedName>
        <fullName evidence="2">Uncharacterized protein</fullName>
    </submittedName>
</protein>